<evidence type="ECO:0000313" key="2">
    <source>
        <dbReference type="EMBL" id="EMD40057.1"/>
    </source>
</evidence>
<protein>
    <submittedName>
        <fullName evidence="1">Uncharacterized protein</fullName>
    </submittedName>
</protein>
<sequence length="58" mass="6581">MSATADTPRDVHTCYVEPASRQPRLHIALDSTTRSGRSTLWAARCSEDRSCFEQRRIS</sequence>
<dbReference type="Proteomes" id="UP000016930">
    <property type="component" value="Unassembled WGS sequence"/>
</dbReference>
<gene>
    <name evidence="2" type="ORF">CERSUDRAFT_103931</name>
    <name evidence="1" type="ORF">CERSUDRAFT_89756</name>
</gene>
<proteinExistence type="predicted"/>
<accession>M2Q0Z9</accession>
<dbReference type="EMBL" id="KB445793">
    <property type="protein sequence ID" value="EMD40057.1"/>
    <property type="molecule type" value="Genomic_DNA"/>
</dbReference>
<dbReference type="HOGENOM" id="CLU_2978925_0_0_1"/>
<name>M2Q0Z9_CERS8</name>
<reference evidence="1 3" key="1">
    <citation type="journal article" date="2012" name="Proc. Natl. Acad. Sci. U.S.A.">
        <title>Comparative genomics of Ceriporiopsis subvermispora and Phanerochaete chrysosporium provide insight into selective ligninolysis.</title>
        <authorList>
            <person name="Fernandez-Fueyo E."/>
            <person name="Ruiz-Duenas F.J."/>
            <person name="Ferreira P."/>
            <person name="Floudas D."/>
            <person name="Hibbett D.S."/>
            <person name="Canessa P."/>
            <person name="Larrondo L.F."/>
            <person name="James T.Y."/>
            <person name="Seelenfreund D."/>
            <person name="Lobos S."/>
            <person name="Polanco R."/>
            <person name="Tello M."/>
            <person name="Honda Y."/>
            <person name="Watanabe T."/>
            <person name="Watanabe T."/>
            <person name="Ryu J.S."/>
            <person name="Kubicek C.P."/>
            <person name="Schmoll M."/>
            <person name="Gaskell J."/>
            <person name="Hammel K.E."/>
            <person name="St John F.J."/>
            <person name="Vanden Wymelenberg A."/>
            <person name="Sabat G."/>
            <person name="Splinter BonDurant S."/>
            <person name="Syed K."/>
            <person name="Yadav J.S."/>
            <person name="Doddapaneni H."/>
            <person name="Subramanian V."/>
            <person name="Lavin J.L."/>
            <person name="Oguiza J.A."/>
            <person name="Perez G."/>
            <person name="Pisabarro A.G."/>
            <person name="Ramirez L."/>
            <person name="Santoyo F."/>
            <person name="Master E."/>
            <person name="Coutinho P.M."/>
            <person name="Henrissat B."/>
            <person name="Lombard V."/>
            <person name="Magnuson J.K."/>
            <person name="Kuees U."/>
            <person name="Hori C."/>
            <person name="Igarashi K."/>
            <person name="Samejima M."/>
            <person name="Held B.W."/>
            <person name="Barry K.W."/>
            <person name="LaButti K.M."/>
            <person name="Lapidus A."/>
            <person name="Lindquist E.A."/>
            <person name="Lucas S.M."/>
            <person name="Riley R."/>
            <person name="Salamov A.A."/>
            <person name="Hoffmeister D."/>
            <person name="Schwenk D."/>
            <person name="Hadar Y."/>
            <person name="Yarden O."/>
            <person name="de Vries R.P."/>
            <person name="Wiebenga A."/>
            <person name="Stenlid J."/>
            <person name="Eastwood D."/>
            <person name="Grigoriev I.V."/>
            <person name="Berka R.M."/>
            <person name="Blanchette R.A."/>
            <person name="Kersten P."/>
            <person name="Martinez A.T."/>
            <person name="Vicuna R."/>
            <person name="Cullen D."/>
        </authorList>
    </citation>
    <scope>NUCLEOTIDE SEQUENCE [LARGE SCALE GENOMIC DNA]</scope>
    <source>
        <strain evidence="1 3">B</strain>
    </source>
</reference>
<evidence type="ECO:0000313" key="3">
    <source>
        <dbReference type="Proteomes" id="UP000016930"/>
    </source>
</evidence>
<organism evidence="1 3">
    <name type="scientific">Ceriporiopsis subvermispora (strain B)</name>
    <name type="common">White-rot fungus</name>
    <name type="synonym">Gelatoporia subvermispora</name>
    <dbReference type="NCBI Taxonomy" id="914234"/>
    <lineage>
        <taxon>Eukaryota</taxon>
        <taxon>Fungi</taxon>
        <taxon>Dikarya</taxon>
        <taxon>Basidiomycota</taxon>
        <taxon>Agaricomycotina</taxon>
        <taxon>Agaricomycetes</taxon>
        <taxon>Polyporales</taxon>
        <taxon>Gelatoporiaceae</taxon>
        <taxon>Gelatoporia</taxon>
    </lineage>
</organism>
<keyword evidence="3" id="KW-1185">Reference proteome</keyword>
<evidence type="ECO:0000313" key="1">
    <source>
        <dbReference type="EMBL" id="EMD30493.1"/>
    </source>
</evidence>
<dbReference type="EMBL" id="KB446081">
    <property type="protein sequence ID" value="EMD30493.1"/>
    <property type="molecule type" value="Genomic_DNA"/>
</dbReference>
<dbReference type="AlphaFoldDB" id="M2Q0Z9"/>